<organism evidence="12 13">
    <name type="scientific">Rheinheimera lutimaris</name>
    <dbReference type="NCBI Taxonomy" id="2740584"/>
    <lineage>
        <taxon>Bacteria</taxon>
        <taxon>Pseudomonadati</taxon>
        <taxon>Pseudomonadota</taxon>
        <taxon>Gammaproteobacteria</taxon>
        <taxon>Chromatiales</taxon>
        <taxon>Chromatiaceae</taxon>
        <taxon>Rheinheimera</taxon>
    </lineage>
</organism>
<dbReference type="SMART" id="SM00014">
    <property type="entry name" value="acidPPc"/>
    <property type="match status" value="1"/>
</dbReference>
<keyword evidence="13" id="KW-1185">Reference proteome</keyword>
<dbReference type="PANTHER" id="PTHR14969:SF62">
    <property type="entry name" value="DECAPRENYLPHOSPHORYL-5-PHOSPHORIBOSE PHOSPHATASE RV3807C-RELATED"/>
    <property type="match status" value="1"/>
</dbReference>
<sequence length="174" mass="19114">MLLKRLEQWDHSFFCRLFSRSTSRQMFISSYWLSKTADGPLYLVLAVLLVCFEVLAATDFSLLLLAAFAIELPLYLTLKNSIKRARPADTLTAFICAHITPSDRFSLPSGHTAGAFVVATAVALYFPLFLPLALLWAVSIGMSRIMLGVHFPLDVIAGAVLGTSSCLVAHSLFN</sequence>
<evidence type="ECO:0000256" key="7">
    <source>
        <dbReference type="ARBA" id="ARBA00023136"/>
    </source>
</evidence>
<evidence type="ECO:0000256" key="1">
    <source>
        <dbReference type="ARBA" id="ARBA00004651"/>
    </source>
</evidence>
<reference evidence="12 13" key="1">
    <citation type="submission" date="2020-06" db="EMBL/GenBank/DDBJ databases">
        <title>Rheinheimera sp. nov., a marine bacterium isolated from coastal.</title>
        <authorList>
            <person name="Yu Q."/>
            <person name="Qi Y."/>
            <person name="Pu J."/>
        </authorList>
    </citation>
    <scope>NUCLEOTIDE SEQUENCE [LARGE SCALE GENOMIC DNA]</scope>
    <source>
        <strain evidence="12 13">YQF-2</strain>
    </source>
</reference>
<comment type="subcellular location">
    <subcellularLocation>
        <location evidence="1">Cell membrane</location>
        <topology evidence="1">Multi-pass membrane protein</topology>
    </subcellularLocation>
</comment>
<dbReference type="GO" id="GO:0050380">
    <property type="term" value="F:undecaprenyl-diphosphatase activity"/>
    <property type="evidence" value="ECO:0007669"/>
    <property type="project" value="UniProtKB-EC"/>
</dbReference>
<evidence type="ECO:0000313" key="12">
    <source>
        <dbReference type="EMBL" id="NRQ41042.1"/>
    </source>
</evidence>
<dbReference type="EC" id="3.6.1.27" evidence="2"/>
<feature type="transmembrane region" description="Helical" evidence="10">
    <location>
        <begin position="151"/>
        <end position="173"/>
    </location>
</feature>
<dbReference type="InterPro" id="IPR000326">
    <property type="entry name" value="PAP2/HPO"/>
</dbReference>
<proteinExistence type="predicted"/>
<evidence type="ECO:0000256" key="10">
    <source>
        <dbReference type="SAM" id="Phobius"/>
    </source>
</evidence>
<dbReference type="SUPFAM" id="SSF48317">
    <property type="entry name" value="Acid phosphatase/Vanadium-dependent haloperoxidase"/>
    <property type="match status" value="1"/>
</dbReference>
<dbReference type="GO" id="GO:0005886">
    <property type="term" value="C:plasma membrane"/>
    <property type="evidence" value="ECO:0007669"/>
    <property type="project" value="UniProtKB-SubCell"/>
</dbReference>
<keyword evidence="6 10" id="KW-1133">Transmembrane helix</keyword>
<dbReference type="InterPro" id="IPR036938">
    <property type="entry name" value="PAP2/HPO_sf"/>
</dbReference>
<dbReference type="EMBL" id="JABSOD010000001">
    <property type="protein sequence ID" value="NRQ41042.1"/>
    <property type="molecule type" value="Genomic_DNA"/>
</dbReference>
<dbReference type="Pfam" id="PF01569">
    <property type="entry name" value="PAP2"/>
    <property type="match status" value="1"/>
</dbReference>
<dbReference type="Proteomes" id="UP000523161">
    <property type="component" value="Unassembled WGS sequence"/>
</dbReference>
<name>A0A7Y5EGU8_9GAMM</name>
<evidence type="ECO:0000313" key="13">
    <source>
        <dbReference type="Proteomes" id="UP000523161"/>
    </source>
</evidence>
<accession>A0A7Y5EGU8</accession>
<evidence type="ECO:0000256" key="5">
    <source>
        <dbReference type="ARBA" id="ARBA00022801"/>
    </source>
</evidence>
<feature type="transmembrane region" description="Helical" evidence="10">
    <location>
        <begin position="41"/>
        <end position="70"/>
    </location>
</feature>
<keyword evidence="4 10" id="KW-0812">Transmembrane</keyword>
<protein>
    <recommendedName>
        <fullName evidence="2">undecaprenyl-diphosphate phosphatase</fullName>
        <ecNumber evidence="2">3.6.1.27</ecNumber>
    </recommendedName>
    <alternativeName>
        <fullName evidence="8">Undecaprenyl pyrophosphate phosphatase</fullName>
    </alternativeName>
</protein>
<dbReference type="PANTHER" id="PTHR14969">
    <property type="entry name" value="SPHINGOSINE-1-PHOSPHATE PHOSPHOHYDROLASE"/>
    <property type="match status" value="1"/>
</dbReference>
<comment type="catalytic activity">
    <reaction evidence="9">
        <text>di-trans,octa-cis-undecaprenyl diphosphate + H2O = di-trans,octa-cis-undecaprenyl phosphate + phosphate + H(+)</text>
        <dbReference type="Rhea" id="RHEA:28094"/>
        <dbReference type="ChEBI" id="CHEBI:15377"/>
        <dbReference type="ChEBI" id="CHEBI:15378"/>
        <dbReference type="ChEBI" id="CHEBI:43474"/>
        <dbReference type="ChEBI" id="CHEBI:58405"/>
        <dbReference type="ChEBI" id="CHEBI:60392"/>
        <dbReference type="EC" id="3.6.1.27"/>
    </reaction>
</comment>
<comment type="caution">
    <text evidence="12">The sequence shown here is derived from an EMBL/GenBank/DDBJ whole genome shotgun (WGS) entry which is preliminary data.</text>
</comment>
<evidence type="ECO:0000256" key="9">
    <source>
        <dbReference type="ARBA" id="ARBA00047594"/>
    </source>
</evidence>
<evidence type="ECO:0000259" key="11">
    <source>
        <dbReference type="SMART" id="SM00014"/>
    </source>
</evidence>
<evidence type="ECO:0000256" key="8">
    <source>
        <dbReference type="ARBA" id="ARBA00032707"/>
    </source>
</evidence>
<dbReference type="Gene3D" id="1.20.144.10">
    <property type="entry name" value="Phosphatidic acid phosphatase type 2/haloperoxidase"/>
    <property type="match status" value="1"/>
</dbReference>
<evidence type="ECO:0000256" key="2">
    <source>
        <dbReference type="ARBA" id="ARBA00012374"/>
    </source>
</evidence>
<evidence type="ECO:0000256" key="3">
    <source>
        <dbReference type="ARBA" id="ARBA00022475"/>
    </source>
</evidence>
<evidence type="ECO:0000256" key="6">
    <source>
        <dbReference type="ARBA" id="ARBA00022989"/>
    </source>
</evidence>
<feature type="transmembrane region" description="Helical" evidence="10">
    <location>
        <begin position="113"/>
        <end position="139"/>
    </location>
</feature>
<gene>
    <name evidence="12" type="ORF">HRH59_00440</name>
</gene>
<keyword evidence="3" id="KW-1003">Cell membrane</keyword>
<keyword evidence="5" id="KW-0378">Hydrolase</keyword>
<feature type="domain" description="Phosphatidic acid phosphatase type 2/haloperoxidase" evidence="11">
    <location>
        <begin position="62"/>
        <end position="170"/>
    </location>
</feature>
<dbReference type="CDD" id="cd01610">
    <property type="entry name" value="PAP2_like"/>
    <property type="match status" value="1"/>
</dbReference>
<dbReference type="AlphaFoldDB" id="A0A7Y5EGU8"/>
<keyword evidence="7 10" id="KW-0472">Membrane</keyword>
<dbReference type="RefSeq" id="WP_173499302.1">
    <property type="nucleotide sequence ID" value="NZ_JABSOD010000001.1"/>
</dbReference>
<evidence type="ECO:0000256" key="4">
    <source>
        <dbReference type="ARBA" id="ARBA00022692"/>
    </source>
</evidence>